<dbReference type="SUPFAM" id="SSF56784">
    <property type="entry name" value="HAD-like"/>
    <property type="match status" value="1"/>
</dbReference>
<evidence type="ECO:0000313" key="1">
    <source>
        <dbReference type="EMBL" id="HJC07283.1"/>
    </source>
</evidence>
<organism evidence="1 2">
    <name type="scientific">Candidatus Enterocloster excrementipullorum</name>
    <dbReference type="NCBI Taxonomy" id="2838559"/>
    <lineage>
        <taxon>Bacteria</taxon>
        <taxon>Bacillati</taxon>
        <taxon>Bacillota</taxon>
        <taxon>Clostridia</taxon>
        <taxon>Lachnospirales</taxon>
        <taxon>Lachnospiraceae</taxon>
        <taxon>Enterocloster</taxon>
    </lineage>
</organism>
<dbReference type="PANTHER" id="PTHR10000">
    <property type="entry name" value="PHOSPHOSERINE PHOSPHATASE"/>
    <property type="match status" value="1"/>
</dbReference>
<dbReference type="Gene3D" id="3.40.50.1000">
    <property type="entry name" value="HAD superfamily/HAD-like"/>
    <property type="match status" value="1"/>
</dbReference>
<dbReference type="PROSITE" id="PS01228">
    <property type="entry name" value="COF_1"/>
    <property type="match status" value="1"/>
</dbReference>
<accession>A0A9D2SJI2</accession>
<dbReference type="GO" id="GO:0016791">
    <property type="term" value="F:phosphatase activity"/>
    <property type="evidence" value="ECO:0007669"/>
    <property type="project" value="UniProtKB-ARBA"/>
</dbReference>
<name>A0A9D2SJI2_9FIRM</name>
<dbReference type="Pfam" id="PF08282">
    <property type="entry name" value="Hydrolase_3"/>
    <property type="match status" value="1"/>
</dbReference>
<protein>
    <submittedName>
        <fullName evidence="1">HAD family hydrolase</fullName>
    </submittedName>
</protein>
<comment type="caution">
    <text evidence="1">The sequence shown here is derived from an EMBL/GenBank/DDBJ whole genome shotgun (WGS) entry which is preliminary data.</text>
</comment>
<dbReference type="SFLD" id="SFLDG01140">
    <property type="entry name" value="C2.B:_Phosphomannomutase_and_P"/>
    <property type="match status" value="1"/>
</dbReference>
<gene>
    <name evidence="1" type="ORF">H9704_14255</name>
</gene>
<dbReference type="InterPro" id="IPR006379">
    <property type="entry name" value="HAD-SF_hydro_IIB"/>
</dbReference>
<dbReference type="PANTHER" id="PTHR10000:SF55">
    <property type="entry name" value="5-AMINO-6-(5-PHOSPHO-D-RIBITYLAMINO)URACIL PHOSPHATASE YCSE"/>
    <property type="match status" value="1"/>
</dbReference>
<dbReference type="Gene3D" id="3.30.1240.10">
    <property type="match status" value="1"/>
</dbReference>
<dbReference type="SFLD" id="SFLDS00003">
    <property type="entry name" value="Haloacid_Dehalogenase"/>
    <property type="match status" value="1"/>
</dbReference>
<dbReference type="InterPro" id="IPR023214">
    <property type="entry name" value="HAD_sf"/>
</dbReference>
<sequence>MIRLAALDMDGTLLNPEGRITERTARTLKEFQNSGGELLICTGRSYADAVEPLEEWGLRAAAACMNGAALYSRQGELLMHRPLEYAQTAWILECCKGLPLLFDFMTDQGSVTINTEADLRRVFAGGMRFPIAAYSLENIRKKFRVVAPEELFSQGLTFYKISLIHADPGILSEVEQRIKKRAGLSVASSDPYNRELTHGEAKKGNALAIYAAMKGIGLHEAMAVGDSENDRSMLTLDLKYTVAMGNAMESIKKTARCCTRTNGEDGAAYALENLALYRLAAVS</sequence>
<reference evidence="1" key="1">
    <citation type="journal article" date="2021" name="PeerJ">
        <title>Extensive microbial diversity within the chicken gut microbiome revealed by metagenomics and culture.</title>
        <authorList>
            <person name="Gilroy R."/>
            <person name="Ravi A."/>
            <person name="Getino M."/>
            <person name="Pursley I."/>
            <person name="Horton D.L."/>
            <person name="Alikhan N.F."/>
            <person name="Baker D."/>
            <person name="Gharbi K."/>
            <person name="Hall N."/>
            <person name="Watson M."/>
            <person name="Adriaenssens E.M."/>
            <person name="Foster-Nyarko E."/>
            <person name="Jarju S."/>
            <person name="Secka A."/>
            <person name="Antonio M."/>
            <person name="Oren A."/>
            <person name="Chaudhuri R.R."/>
            <person name="La Ragione R."/>
            <person name="Hildebrand F."/>
            <person name="Pallen M.J."/>
        </authorList>
    </citation>
    <scope>NUCLEOTIDE SEQUENCE</scope>
    <source>
        <strain evidence="1">CHK180-15479</strain>
    </source>
</reference>
<evidence type="ECO:0000313" key="2">
    <source>
        <dbReference type="Proteomes" id="UP000823910"/>
    </source>
</evidence>
<proteinExistence type="predicted"/>
<dbReference type="NCBIfam" id="TIGR01484">
    <property type="entry name" value="HAD-SF-IIB"/>
    <property type="match status" value="1"/>
</dbReference>
<dbReference type="GO" id="GO:0005829">
    <property type="term" value="C:cytosol"/>
    <property type="evidence" value="ECO:0007669"/>
    <property type="project" value="TreeGrafter"/>
</dbReference>
<dbReference type="NCBIfam" id="TIGR00099">
    <property type="entry name" value="Cof-subfamily"/>
    <property type="match status" value="1"/>
</dbReference>
<dbReference type="EMBL" id="DWWT01000078">
    <property type="protein sequence ID" value="HJC07283.1"/>
    <property type="molecule type" value="Genomic_DNA"/>
</dbReference>
<dbReference type="InterPro" id="IPR036412">
    <property type="entry name" value="HAD-like_sf"/>
</dbReference>
<dbReference type="GO" id="GO:0000287">
    <property type="term" value="F:magnesium ion binding"/>
    <property type="evidence" value="ECO:0007669"/>
    <property type="project" value="TreeGrafter"/>
</dbReference>
<keyword evidence="1" id="KW-0378">Hydrolase</keyword>
<reference evidence="1" key="2">
    <citation type="submission" date="2021-04" db="EMBL/GenBank/DDBJ databases">
        <authorList>
            <person name="Gilroy R."/>
        </authorList>
    </citation>
    <scope>NUCLEOTIDE SEQUENCE</scope>
    <source>
        <strain evidence="1">CHK180-15479</strain>
    </source>
</reference>
<dbReference type="InterPro" id="IPR000150">
    <property type="entry name" value="Cof"/>
</dbReference>
<dbReference type="AlphaFoldDB" id="A0A9D2SJI2"/>
<dbReference type="Proteomes" id="UP000823910">
    <property type="component" value="Unassembled WGS sequence"/>
</dbReference>